<evidence type="ECO:0000256" key="1">
    <source>
        <dbReference type="ARBA" id="ARBA00007074"/>
    </source>
</evidence>
<dbReference type="Pfam" id="PF00877">
    <property type="entry name" value="NLPC_P60"/>
    <property type="match status" value="1"/>
</dbReference>
<dbReference type="RefSeq" id="WP_382340696.1">
    <property type="nucleotide sequence ID" value="NZ_JBHSAB010000001.1"/>
</dbReference>
<keyword evidence="2" id="KW-0645">Protease</keyword>
<feature type="domain" description="NlpC/P60" evidence="5">
    <location>
        <begin position="327"/>
        <end position="407"/>
    </location>
</feature>
<evidence type="ECO:0000313" key="7">
    <source>
        <dbReference type="EMBL" id="MFC3907918.1"/>
    </source>
</evidence>
<evidence type="ECO:0000256" key="2">
    <source>
        <dbReference type="ARBA" id="ARBA00022670"/>
    </source>
</evidence>
<evidence type="ECO:0000259" key="5">
    <source>
        <dbReference type="Pfam" id="PF00877"/>
    </source>
</evidence>
<name>A0ABV8CCA7_9GAMM</name>
<protein>
    <submittedName>
        <fullName evidence="7">SH3 domain-containing protein</fullName>
    </submittedName>
</protein>
<evidence type="ECO:0000313" key="8">
    <source>
        <dbReference type="Proteomes" id="UP001595758"/>
    </source>
</evidence>
<evidence type="ECO:0000256" key="4">
    <source>
        <dbReference type="ARBA" id="ARBA00022807"/>
    </source>
</evidence>
<dbReference type="InterPro" id="IPR000064">
    <property type="entry name" value="NLP_P60_dom"/>
</dbReference>
<feature type="domain" description="SH3b1" evidence="6">
    <location>
        <begin position="170"/>
        <end position="221"/>
    </location>
</feature>
<sequence length="496" mass="56243">MRIINKLFVIFFCLFLFGEINAEQDVISLFPMGNYNQKISHWINPSDPGYDKAILSSATQKQHLALFYDHYFGMMSPWDEGYIRQITQQNEENNLKNTEKEILAFFSNEGKSDNQIGYGENFRPYSERWIHKIANNINWDQLSQIIYSAERRGIAVDNLNARALPTADAHFYHYKIAGQGYPFDNLQESAVWAGTPVYILAETRDRAWMLVVTPEYIAWVESKGIARTDETFVNAWTTVARQHMAAITSTQTEIIDEEDKYLFTAYVGAVFPAHSAANVTEVMVPVVDSGHQAVIKMAKLPADKAQIMPVTATPHHFANLMKTLIERPYGWGGIYFYNDCSAEMKSLLTPFGIWLPRNSSQQVSIGKMEDVSPMSAAQRLDYLKSHGKPFLSLIYIGGHVVMYIGNYDNPNQPGTTMAMTYQNLWGLSPNPANRREVVGGSVLFPMLLQYPEDPELMSLAGKKYFQISYLDELPAAMLARQQPMNIRKLATSGLMQ</sequence>
<dbReference type="PIRSF" id="PIRSF019015">
    <property type="entry name" value="P60_peptidase_YkfC"/>
    <property type="match status" value="1"/>
</dbReference>
<dbReference type="EMBL" id="JBHSAB010000001">
    <property type="protein sequence ID" value="MFC3907918.1"/>
    <property type="molecule type" value="Genomic_DNA"/>
</dbReference>
<evidence type="ECO:0000259" key="6">
    <source>
        <dbReference type="Pfam" id="PF12913"/>
    </source>
</evidence>
<evidence type="ECO:0000256" key="3">
    <source>
        <dbReference type="ARBA" id="ARBA00022801"/>
    </source>
</evidence>
<dbReference type="InterPro" id="IPR027017">
    <property type="entry name" value="P60_peptidase_YkfC"/>
</dbReference>
<keyword evidence="4" id="KW-0788">Thiol protease</keyword>
<dbReference type="Pfam" id="PF12913">
    <property type="entry name" value="SH3_6"/>
    <property type="match status" value="1"/>
</dbReference>
<keyword evidence="8" id="KW-1185">Reference proteome</keyword>
<proteinExistence type="inferred from homology"/>
<accession>A0ABV8CCA7</accession>
<dbReference type="Gene3D" id="3.90.1720.10">
    <property type="entry name" value="endopeptidase domain like (from Nostoc punctiforme)"/>
    <property type="match status" value="1"/>
</dbReference>
<gene>
    <name evidence="7" type="ORF">ACFORL_02330</name>
</gene>
<comment type="similarity">
    <text evidence="1">Belongs to the peptidase C40 family.</text>
</comment>
<organism evidence="7 8">
    <name type="scientific">Legionella dresdenensis</name>
    <dbReference type="NCBI Taxonomy" id="450200"/>
    <lineage>
        <taxon>Bacteria</taxon>
        <taxon>Pseudomonadati</taxon>
        <taxon>Pseudomonadota</taxon>
        <taxon>Gammaproteobacteria</taxon>
        <taxon>Legionellales</taxon>
        <taxon>Legionellaceae</taxon>
        <taxon>Legionella</taxon>
    </lineage>
</organism>
<reference evidence="8" key="1">
    <citation type="journal article" date="2019" name="Int. J. Syst. Evol. Microbiol.">
        <title>The Global Catalogue of Microorganisms (GCM) 10K type strain sequencing project: providing services to taxonomists for standard genome sequencing and annotation.</title>
        <authorList>
            <consortium name="The Broad Institute Genomics Platform"/>
            <consortium name="The Broad Institute Genome Sequencing Center for Infectious Disease"/>
            <person name="Wu L."/>
            <person name="Ma J."/>
        </authorList>
    </citation>
    <scope>NUCLEOTIDE SEQUENCE [LARGE SCALE GENOMIC DNA]</scope>
    <source>
        <strain evidence="8">CCUG 59858</strain>
    </source>
</reference>
<dbReference type="Proteomes" id="UP001595758">
    <property type="component" value="Unassembled WGS sequence"/>
</dbReference>
<keyword evidence="3" id="KW-0378">Hydrolase</keyword>
<dbReference type="InterPro" id="IPR038765">
    <property type="entry name" value="Papain-like_cys_pep_sf"/>
</dbReference>
<comment type="caution">
    <text evidence="7">The sequence shown here is derived from an EMBL/GenBank/DDBJ whole genome shotgun (WGS) entry which is preliminary data.</text>
</comment>
<dbReference type="SUPFAM" id="SSF54001">
    <property type="entry name" value="Cysteine proteinases"/>
    <property type="match status" value="1"/>
</dbReference>
<dbReference type="InterPro" id="IPR039439">
    <property type="entry name" value="SH3b1_dom"/>
</dbReference>